<dbReference type="Proteomes" id="UP000255355">
    <property type="component" value="Unassembled WGS sequence"/>
</dbReference>
<name>A0A370GR09_9NOCA</name>
<dbReference type="AlphaFoldDB" id="A0A370GR09"/>
<evidence type="ECO:0000313" key="3">
    <source>
        <dbReference type="Proteomes" id="UP000255355"/>
    </source>
</evidence>
<accession>A0A370GR09</accession>
<dbReference type="GO" id="GO:0046872">
    <property type="term" value="F:metal ion binding"/>
    <property type="evidence" value="ECO:0007669"/>
    <property type="project" value="InterPro"/>
</dbReference>
<protein>
    <submittedName>
        <fullName evidence="2">Uncharacterized protein (TIGR03086 family)</fullName>
    </submittedName>
</protein>
<dbReference type="NCBIfam" id="TIGR03086">
    <property type="entry name" value="TIGR03086 family metal-binding protein"/>
    <property type="match status" value="1"/>
</dbReference>
<dbReference type="STRING" id="1210089.GCA_001613165_03438"/>
<dbReference type="OrthoDB" id="5185819at2"/>
<dbReference type="Pfam" id="PF11716">
    <property type="entry name" value="MDMPI_N"/>
    <property type="match status" value="1"/>
</dbReference>
<reference evidence="2 3" key="1">
    <citation type="submission" date="2018-07" db="EMBL/GenBank/DDBJ databases">
        <title>Genomic Encyclopedia of Type Strains, Phase IV (KMG-IV): sequencing the most valuable type-strain genomes for metagenomic binning, comparative biology and taxonomic classification.</title>
        <authorList>
            <person name="Goeker M."/>
        </authorList>
    </citation>
    <scope>NUCLEOTIDE SEQUENCE [LARGE SCALE GENOMIC DNA]</scope>
    <source>
        <strain evidence="2 3">DSM 44952</strain>
    </source>
</reference>
<dbReference type="InterPro" id="IPR017517">
    <property type="entry name" value="Maleyloyr_isom"/>
</dbReference>
<proteinExistence type="predicted"/>
<dbReference type="NCBIfam" id="TIGR03083">
    <property type="entry name" value="maleylpyruvate isomerase family mycothiol-dependent enzyme"/>
    <property type="match status" value="1"/>
</dbReference>
<dbReference type="EMBL" id="QQAZ01000012">
    <property type="protein sequence ID" value="RDI46148.1"/>
    <property type="molecule type" value="Genomic_DNA"/>
</dbReference>
<dbReference type="Gene3D" id="1.20.120.450">
    <property type="entry name" value="dinb family like domain"/>
    <property type="match status" value="1"/>
</dbReference>
<organism evidence="2 3">
    <name type="scientific">Nocardia mexicana</name>
    <dbReference type="NCBI Taxonomy" id="279262"/>
    <lineage>
        <taxon>Bacteria</taxon>
        <taxon>Bacillati</taxon>
        <taxon>Actinomycetota</taxon>
        <taxon>Actinomycetes</taxon>
        <taxon>Mycobacteriales</taxon>
        <taxon>Nocardiaceae</taxon>
        <taxon>Nocardia</taxon>
    </lineage>
</organism>
<keyword evidence="3" id="KW-1185">Reference proteome</keyword>
<dbReference type="InterPro" id="IPR017520">
    <property type="entry name" value="CHP03086"/>
</dbReference>
<gene>
    <name evidence="2" type="ORF">DFR68_11249</name>
</gene>
<dbReference type="InterPro" id="IPR034660">
    <property type="entry name" value="DinB/YfiT-like"/>
</dbReference>
<feature type="domain" description="Mycothiol-dependent maleylpyruvate isomerase metal-binding" evidence="1">
    <location>
        <begin position="9"/>
        <end position="133"/>
    </location>
</feature>
<comment type="caution">
    <text evidence="2">The sequence shown here is derived from an EMBL/GenBank/DDBJ whole genome shotgun (WGS) entry which is preliminary data.</text>
</comment>
<sequence length="190" mass="20404">MDETLRAYRRAQDELEAVLGKVGADQWDSPSACAEWTVRDIAGHVTWAQRQMCAWATGEEFGDRSGAPGSAHPAVQVGGDPVEDFRAARAACDAALTDAALARVTQITGIGEIPLAAILPLLLTDSITHAWDIGHPLGMDIQLPPDLVARADEWARTNVVRAPGFFGPELPPPADADEQTRLLSFLGREQ</sequence>
<dbReference type="RefSeq" id="WP_068020617.1">
    <property type="nucleotide sequence ID" value="NZ_QQAZ01000012.1"/>
</dbReference>
<dbReference type="SUPFAM" id="SSF109854">
    <property type="entry name" value="DinB/YfiT-like putative metalloenzymes"/>
    <property type="match status" value="1"/>
</dbReference>
<evidence type="ECO:0000259" key="1">
    <source>
        <dbReference type="Pfam" id="PF11716"/>
    </source>
</evidence>
<evidence type="ECO:0000313" key="2">
    <source>
        <dbReference type="EMBL" id="RDI46148.1"/>
    </source>
</evidence>
<dbReference type="InterPro" id="IPR024344">
    <property type="entry name" value="MDMPI_metal-binding"/>
</dbReference>